<comment type="caution">
    <text evidence="1">The sequence shown here is derived from an EMBL/GenBank/DDBJ whole genome shotgun (WGS) entry which is preliminary data.</text>
</comment>
<gene>
    <name evidence="1" type="ORF">LCGC14_0564780</name>
</gene>
<sequence length="56" mass="6786">MLSEILVKPFASNNRYSSDESSYKDSGRFFNPLWFKFKVFNFVVLRFLQEVQYLDH</sequence>
<evidence type="ECO:0000313" key="1">
    <source>
        <dbReference type="EMBL" id="KKN57199.1"/>
    </source>
</evidence>
<name>A0A0F9RR64_9ZZZZ</name>
<reference evidence="1" key="1">
    <citation type="journal article" date="2015" name="Nature">
        <title>Complex archaea that bridge the gap between prokaryotes and eukaryotes.</title>
        <authorList>
            <person name="Spang A."/>
            <person name="Saw J.H."/>
            <person name="Jorgensen S.L."/>
            <person name="Zaremba-Niedzwiedzka K."/>
            <person name="Martijn J."/>
            <person name="Lind A.E."/>
            <person name="van Eijk R."/>
            <person name="Schleper C."/>
            <person name="Guy L."/>
            <person name="Ettema T.J."/>
        </authorList>
    </citation>
    <scope>NUCLEOTIDE SEQUENCE</scope>
</reference>
<proteinExistence type="predicted"/>
<protein>
    <submittedName>
        <fullName evidence="1">Uncharacterized protein</fullName>
    </submittedName>
</protein>
<dbReference type="EMBL" id="LAZR01000815">
    <property type="protein sequence ID" value="KKN57199.1"/>
    <property type="molecule type" value="Genomic_DNA"/>
</dbReference>
<dbReference type="AlphaFoldDB" id="A0A0F9RR64"/>
<accession>A0A0F9RR64</accession>
<organism evidence="1">
    <name type="scientific">marine sediment metagenome</name>
    <dbReference type="NCBI Taxonomy" id="412755"/>
    <lineage>
        <taxon>unclassified sequences</taxon>
        <taxon>metagenomes</taxon>
        <taxon>ecological metagenomes</taxon>
    </lineage>
</organism>